<dbReference type="AlphaFoldDB" id="A0A0R3RBS8"/>
<dbReference type="GO" id="GO:0031683">
    <property type="term" value="F:G-protein beta/gamma-subunit complex binding"/>
    <property type="evidence" value="ECO:0007669"/>
    <property type="project" value="InterPro"/>
</dbReference>
<evidence type="ECO:0000256" key="4">
    <source>
        <dbReference type="PIRSR" id="PIRSR601019-1"/>
    </source>
</evidence>
<evidence type="ECO:0000256" key="2">
    <source>
        <dbReference type="ARBA" id="ARBA00023134"/>
    </source>
</evidence>
<dbReference type="InterPro" id="IPR027417">
    <property type="entry name" value="P-loop_NTPase"/>
</dbReference>
<evidence type="ECO:0000313" key="7">
    <source>
        <dbReference type="WBParaSite" id="BTMF_0001749701-mRNA-1"/>
    </source>
</evidence>
<dbReference type="STRING" id="42155.A0A0R3RBS8"/>
<keyword evidence="6" id="KW-1185">Reference proteome</keyword>
<dbReference type="GO" id="GO:0007188">
    <property type="term" value="P:adenylate cyclase-modulating G protein-coupled receptor signaling pathway"/>
    <property type="evidence" value="ECO:0007669"/>
    <property type="project" value="TreeGrafter"/>
</dbReference>
<dbReference type="PRINTS" id="PR00318">
    <property type="entry name" value="GPROTEINA"/>
</dbReference>
<reference evidence="5 6" key="2">
    <citation type="submission" date="2018-11" db="EMBL/GenBank/DDBJ databases">
        <authorList>
            <consortium name="Pathogen Informatics"/>
        </authorList>
    </citation>
    <scope>NUCLEOTIDE SEQUENCE [LARGE SCALE GENOMIC DNA]</scope>
</reference>
<evidence type="ECO:0000256" key="1">
    <source>
        <dbReference type="ARBA" id="ARBA00022741"/>
    </source>
</evidence>
<keyword evidence="3" id="KW-0807">Transducer</keyword>
<proteinExistence type="predicted"/>
<dbReference type="SUPFAM" id="SSF52540">
    <property type="entry name" value="P-loop containing nucleoside triphosphate hydrolases"/>
    <property type="match status" value="1"/>
</dbReference>
<evidence type="ECO:0000313" key="5">
    <source>
        <dbReference type="EMBL" id="VDO54211.1"/>
    </source>
</evidence>
<dbReference type="GO" id="GO:0005737">
    <property type="term" value="C:cytoplasm"/>
    <property type="evidence" value="ECO:0007669"/>
    <property type="project" value="TreeGrafter"/>
</dbReference>
<keyword evidence="1 4" id="KW-0547">Nucleotide-binding</keyword>
<reference evidence="7" key="1">
    <citation type="submission" date="2017-02" db="UniProtKB">
        <authorList>
            <consortium name="WormBaseParasite"/>
        </authorList>
    </citation>
    <scope>IDENTIFICATION</scope>
</reference>
<dbReference type="PANTHER" id="PTHR10218">
    <property type="entry name" value="GTP-BINDING PROTEIN ALPHA SUBUNIT"/>
    <property type="match status" value="1"/>
</dbReference>
<dbReference type="PROSITE" id="PS51882">
    <property type="entry name" value="G_ALPHA"/>
    <property type="match status" value="1"/>
</dbReference>
<evidence type="ECO:0000256" key="3">
    <source>
        <dbReference type="ARBA" id="ARBA00023224"/>
    </source>
</evidence>
<dbReference type="WBParaSite" id="BTMF_0001749701-mRNA-1">
    <property type="protein sequence ID" value="BTMF_0001749701-mRNA-1"/>
    <property type="gene ID" value="BTMF_0001749701"/>
</dbReference>
<name>A0A0R3RBS8_9BILA</name>
<keyword evidence="2 4" id="KW-0342">GTP-binding</keyword>
<gene>
    <name evidence="5" type="ORF">BTMF_LOCUS15465</name>
</gene>
<dbReference type="Proteomes" id="UP000280834">
    <property type="component" value="Unassembled WGS sequence"/>
</dbReference>
<feature type="binding site" evidence="4">
    <location>
        <begin position="60"/>
        <end position="64"/>
    </location>
    <ligand>
        <name>GTP</name>
        <dbReference type="ChEBI" id="CHEBI:37565"/>
    </ligand>
</feature>
<dbReference type="PANTHER" id="PTHR10218:SF243">
    <property type="entry name" value="GUANINE NUCLEOTIDE-BINDING PROTEIN ALPHA-7 SUBUNIT"/>
    <property type="match status" value="1"/>
</dbReference>
<accession>A0A0R3RBS8</accession>
<dbReference type="InterPro" id="IPR001019">
    <property type="entry name" value="Gprotein_alpha_su"/>
</dbReference>
<dbReference type="GO" id="GO:0001664">
    <property type="term" value="F:G protein-coupled receptor binding"/>
    <property type="evidence" value="ECO:0007669"/>
    <property type="project" value="TreeGrafter"/>
</dbReference>
<dbReference type="GO" id="GO:0003924">
    <property type="term" value="F:GTPase activity"/>
    <property type="evidence" value="ECO:0007669"/>
    <property type="project" value="InterPro"/>
</dbReference>
<evidence type="ECO:0000313" key="6">
    <source>
        <dbReference type="Proteomes" id="UP000280834"/>
    </source>
</evidence>
<protein>
    <submittedName>
        <fullName evidence="7">G-protein alpha subunit</fullName>
    </submittedName>
</protein>
<dbReference type="FunFam" id="3.40.50.300:FF:000720">
    <property type="entry name" value="Guanine nucleotide-binding protein G(k) subunit alpha"/>
    <property type="match status" value="1"/>
</dbReference>
<dbReference type="EMBL" id="UZAG01022617">
    <property type="protein sequence ID" value="VDO54211.1"/>
    <property type="molecule type" value="Genomic_DNA"/>
</dbReference>
<dbReference type="Gene3D" id="3.40.50.300">
    <property type="entry name" value="P-loop containing nucleotide triphosphate hydrolases"/>
    <property type="match status" value="1"/>
</dbReference>
<sequence length="114" mass="13095">MRNVAIADEDVFPDDDYGTIPEWSLNRVNKSWTSPQQEASALCTQQFTAIYLKCTDEVIDVGGQRSERKKWIHCFDNVNAIIFISSLSEYDQTLREDNCTVSKFLFQLGNKTFS</sequence>
<dbReference type="GO" id="GO:0005525">
    <property type="term" value="F:GTP binding"/>
    <property type="evidence" value="ECO:0007669"/>
    <property type="project" value="UniProtKB-KW"/>
</dbReference>
<organism evidence="7">
    <name type="scientific">Brugia timori</name>
    <dbReference type="NCBI Taxonomy" id="42155"/>
    <lineage>
        <taxon>Eukaryota</taxon>
        <taxon>Metazoa</taxon>
        <taxon>Ecdysozoa</taxon>
        <taxon>Nematoda</taxon>
        <taxon>Chromadorea</taxon>
        <taxon>Rhabditida</taxon>
        <taxon>Spirurina</taxon>
        <taxon>Spiruromorpha</taxon>
        <taxon>Filarioidea</taxon>
        <taxon>Onchocercidae</taxon>
        <taxon>Brugia</taxon>
    </lineage>
</organism>
<dbReference type="GO" id="GO:0005834">
    <property type="term" value="C:heterotrimeric G-protein complex"/>
    <property type="evidence" value="ECO:0007669"/>
    <property type="project" value="TreeGrafter"/>
</dbReference>
<dbReference type="Pfam" id="PF00503">
    <property type="entry name" value="G-alpha"/>
    <property type="match status" value="1"/>
</dbReference>